<name>A0A918PU07_9CAUL</name>
<reference evidence="2" key="1">
    <citation type="journal article" date="2014" name="Int. J. Syst. Evol. Microbiol.">
        <title>Complete genome sequence of Corynebacterium casei LMG S-19264T (=DSM 44701T), isolated from a smear-ripened cheese.</title>
        <authorList>
            <consortium name="US DOE Joint Genome Institute (JGI-PGF)"/>
            <person name="Walter F."/>
            <person name="Albersmeier A."/>
            <person name="Kalinowski J."/>
            <person name="Ruckert C."/>
        </authorList>
    </citation>
    <scope>NUCLEOTIDE SEQUENCE</scope>
    <source>
        <strain evidence="2">KCTC 32296</strain>
    </source>
</reference>
<dbReference type="InterPro" id="IPR018750">
    <property type="entry name" value="DUF2306_membrane"/>
</dbReference>
<dbReference type="RefSeq" id="WP_229807530.1">
    <property type="nucleotide sequence ID" value="NZ_BMZB01000001.1"/>
</dbReference>
<evidence type="ECO:0000256" key="1">
    <source>
        <dbReference type="SAM" id="Phobius"/>
    </source>
</evidence>
<protein>
    <recommendedName>
        <fullName evidence="4">DUF2306 domain-containing protein</fullName>
    </recommendedName>
</protein>
<comment type="caution">
    <text evidence="2">The sequence shown here is derived from an EMBL/GenBank/DDBJ whole genome shotgun (WGS) entry which is preliminary data.</text>
</comment>
<dbReference type="EMBL" id="BMZB01000001">
    <property type="protein sequence ID" value="GGZ23172.1"/>
    <property type="molecule type" value="Genomic_DNA"/>
</dbReference>
<evidence type="ECO:0000313" key="3">
    <source>
        <dbReference type="Proteomes" id="UP000662572"/>
    </source>
</evidence>
<feature type="transmembrane region" description="Helical" evidence="1">
    <location>
        <begin position="57"/>
        <end position="79"/>
    </location>
</feature>
<feature type="transmembrane region" description="Helical" evidence="1">
    <location>
        <begin position="113"/>
        <end position="136"/>
    </location>
</feature>
<keyword evidence="3" id="KW-1185">Reference proteome</keyword>
<evidence type="ECO:0000313" key="2">
    <source>
        <dbReference type="EMBL" id="GGZ23172.1"/>
    </source>
</evidence>
<proteinExistence type="predicted"/>
<keyword evidence="1" id="KW-1133">Transmembrane helix</keyword>
<sequence>MVRKLLLQFILPTLLTVGIIYLALQSMDANVRARMVSAAENFVPHAPNWALIMLQPAAIQIHIAAAASAFVIGLIQFLGPKGKMPHRILGWIWVGLMLITAISSFFIREINQGSFSLIHLLSGWTAVSSPMIIYAARKGNIKQHRNAAISLFMGGLIIAGALTFMPGRLMWRVFFG</sequence>
<organism evidence="2 3">
    <name type="scientific">Asticcacaulis endophyticus</name>
    <dbReference type="NCBI Taxonomy" id="1395890"/>
    <lineage>
        <taxon>Bacteria</taxon>
        <taxon>Pseudomonadati</taxon>
        <taxon>Pseudomonadota</taxon>
        <taxon>Alphaproteobacteria</taxon>
        <taxon>Caulobacterales</taxon>
        <taxon>Caulobacteraceae</taxon>
        <taxon>Asticcacaulis</taxon>
    </lineage>
</organism>
<feature type="transmembrane region" description="Helical" evidence="1">
    <location>
        <begin position="148"/>
        <end position="171"/>
    </location>
</feature>
<dbReference type="AlphaFoldDB" id="A0A918PU07"/>
<feature type="transmembrane region" description="Helical" evidence="1">
    <location>
        <begin position="88"/>
        <end position="107"/>
    </location>
</feature>
<gene>
    <name evidence="2" type="ORF">GCM10011273_05140</name>
</gene>
<dbReference type="Pfam" id="PF10067">
    <property type="entry name" value="DUF2306"/>
    <property type="match status" value="1"/>
</dbReference>
<keyword evidence="1" id="KW-0472">Membrane</keyword>
<reference evidence="2" key="2">
    <citation type="submission" date="2020-09" db="EMBL/GenBank/DDBJ databases">
        <authorList>
            <person name="Sun Q."/>
            <person name="Kim S."/>
        </authorList>
    </citation>
    <scope>NUCLEOTIDE SEQUENCE</scope>
    <source>
        <strain evidence="2">KCTC 32296</strain>
    </source>
</reference>
<accession>A0A918PU07</accession>
<keyword evidence="1" id="KW-0812">Transmembrane</keyword>
<evidence type="ECO:0008006" key="4">
    <source>
        <dbReference type="Google" id="ProtNLM"/>
    </source>
</evidence>
<dbReference type="Proteomes" id="UP000662572">
    <property type="component" value="Unassembled WGS sequence"/>
</dbReference>